<dbReference type="SUPFAM" id="SSF81296">
    <property type="entry name" value="E set domains"/>
    <property type="match status" value="1"/>
</dbReference>
<dbReference type="Pfam" id="PF00339">
    <property type="entry name" value="Arrestin_N"/>
    <property type="match status" value="1"/>
</dbReference>
<dbReference type="Proteomes" id="UP000016927">
    <property type="component" value="Unassembled WGS sequence"/>
</dbReference>
<dbReference type="EMBL" id="KB909061">
    <property type="protein sequence ID" value="EOB13159.1"/>
    <property type="molecule type" value="Genomic_DNA"/>
</dbReference>
<dbReference type="OMA" id="INNCLCF"/>
<dbReference type="InterPro" id="IPR014752">
    <property type="entry name" value="Arrestin-like_C"/>
</dbReference>
<gene>
    <name evidence="2" type="ORF">NBO_153g0006</name>
</gene>
<evidence type="ECO:0000259" key="1">
    <source>
        <dbReference type="Pfam" id="PF00339"/>
    </source>
</evidence>
<dbReference type="InterPro" id="IPR014756">
    <property type="entry name" value="Ig_E-set"/>
</dbReference>
<organism evidence="2 3">
    <name type="scientific">Nosema bombycis (strain CQ1 / CVCC 102059)</name>
    <name type="common">Microsporidian parasite</name>
    <name type="synonym">Pebrine of silkworm</name>
    <dbReference type="NCBI Taxonomy" id="578461"/>
    <lineage>
        <taxon>Eukaryota</taxon>
        <taxon>Fungi</taxon>
        <taxon>Fungi incertae sedis</taxon>
        <taxon>Microsporidia</taxon>
        <taxon>Nosematidae</taxon>
        <taxon>Nosema</taxon>
    </lineage>
</organism>
<dbReference type="OrthoDB" id="2189698at2759"/>
<protein>
    <recommendedName>
        <fullName evidence="1">Arrestin-like N-terminal domain-containing protein</fullName>
    </recommendedName>
</protein>
<dbReference type="HOGENOM" id="CLU_075601_0_0_1"/>
<reference evidence="2 3" key="1">
    <citation type="journal article" date="2013" name="BMC Genomics">
        <title>Comparative genomics of parasitic silkworm microsporidia reveal an association between genome expansion and host adaptation.</title>
        <authorList>
            <person name="Pan G."/>
            <person name="Xu J."/>
            <person name="Li T."/>
            <person name="Xia Q."/>
            <person name="Liu S.L."/>
            <person name="Zhang G."/>
            <person name="Li S."/>
            <person name="Li C."/>
            <person name="Liu H."/>
            <person name="Yang L."/>
            <person name="Liu T."/>
            <person name="Zhang X."/>
            <person name="Wu Z."/>
            <person name="Fan W."/>
            <person name="Dang X."/>
            <person name="Xiang H."/>
            <person name="Tao M."/>
            <person name="Li Y."/>
            <person name="Hu J."/>
            <person name="Li Z."/>
            <person name="Lin L."/>
            <person name="Luo J."/>
            <person name="Geng L."/>
            <person name="Wang L."/>
            <person name="Long M."/>
            <person name="Wan Y."/>
            <person name="He N."/>
            <person name="Zhang Z."/>
            <person name="Lu C."/>
            <person name="Keeling P.J."/>
            <person name="Wang J."/>
            <person name="Xiang Z."/>
            <person name="Zhou Z."/>
        </authorList>
    </citation>
    <scope>NUCLEOTIDE SEQUENCE [LARGE SCALE GENOMIC DNA]</scope>
    <source>
        <strain evidence="3">CQ1 / CVCC 102059</strain>
    </source>
</reference>
<dbReference type="AlphaFoldDB" id="R0M572"/>
<feature type="domain" description="Arrestin-like N-terminal" evidence="1">
    <location>
        <begin position="7"/>
        <end position="111"/>
    </location>
</feature>
<dbReference type="Gene3D" id="2.60.40.640">
    <property type="match status" value="1"/>
</dbReference>
<evidence type="ECO:0000313" key="3">
    <source>
        <dbReference type="Proteomes" id="UP000016927"/>
    </source>
</evidence>
<sequence length="318" mass="36914">MDDTLLQIELDKKLYEPGEFVTGAVRLKTRVPLNLTKLILVLSKERIIDVCNLRVDTVKSGERCRDESNIYEHKFNLFENLDVGQDLSCGSHVFPFRFSLRASDNSSTDIRGIYFDYLVNIKNSYKLTCNMFLAGTHEPLFDVNIEIQVIDRIEKDTEFKINVELSSILCLFYKSYTIYFKLNRSLFFAGDQLILDIDFQRMKKHVKEIECNVYEILSVSSRSINFIRTRYIIGGVAQQKGKGYTVELRIPSTSASSVSENEFNLKTVMFLTIYMHKSSPIKIKKYIQVVKKPFEMPQIDYLDVLDGEIFEEKIFIVS</sequence>
<dbReference type="InterPro" id="IPR011021">
    <property type="entry name" value="Arrestin-like_N"/>
</dbReference>
<proteinExistence type="predicted"/>
<evidence type="ECO:0000313" key="2">
    <source>
        <dbReference type="EMBL" id="EOB13159.1"/>
    </source>
</evidence>
<dbReference type="VEuPathDB" id="MicrosporidiaDB:NBO_153g0006"/>
<keyword evidence="3" id="KW-1185">Reference proteome</keyword>
<name>R0M572_NOSB1</name>
<accession>R0M572</accession>